<keyword evidence="6" id="KW-0949">S-adenosyl-L-methionine</keyword>
<dbReference type="SUPFAM" id="SSF82199">
    <property type="entry name" value="SET domain"/>
    <property type="match status" value="1"/>
</dbReference>
<comment type="caution">
    <text evidence="16">The sequence shown here is derived from an EMBL/GenBank/DDBJ whole genome shotgun (WGS) entry which is preliminary data.</text>
</comment>
<keyword evidence="7" id="KW-0479">Metal-binding</keyword>
<evidence type="ECO:0000313" key="17">
    <source>
        <dbReference type="Proteomes" id="UP001157418"/>
    </source>
</evidence>
<evidence type="ECO:0000256" key="9">
    <source>
        <dbReference type="ARBA" id="ARBA00022833"/>
    </source>
</evidence>
<evidence type="ECO:0000259" key="13">
    <source>
        <dbReference type="PROSITE" id="PS50868"/>
    </source>
</evidence>
<dbReference type="FunFam" id="2.170.270.10:FF:000035">
    <property type="entry name" value="Histone-lysine N-methyltransferase"/>
    <property type="match status" value="1"/>
</dbReference>
<feature type="compositionally biased region" description="Polar residues" evidence="11">
    <location>
        <begin position="437"/>
        <end position="452"/>
    </location>
</feature>
<evidence type="ECO:0000256" key="1">
    <source>
        <dbReference type="ARBA" id="ARBA00004123"/>
    </source>
</evidence>
<feature type="region of interest" description="Disordered" evidence="11">
    <location>
        <begin position="426"/>
        <end position="453"/>
    </location>
</feature>
<comment type="subcellular location">
    <subcellularLocation>
        <location evidence="2">Chromosome</location>
    </subcellularLocation>
    <subcellularLocation>
        <location evidence="1">Nucleus</location>
    </subcellularLocation>
</comment>
<evidence type="ECO:0000259" key="15">
    <source>
        <dbReference type="PROSITE" id="PS51215"/>
    </source>
</evidence>
<dbReference type="CDD" id="cd19172">
    <property type="entry name" value="SET_SETD2"/>
    <property type="match status" value="1"/>
</dbReference>
<dbReference type="Pfam" id="PF07496">
    <property type="entry name" value="zf-CW"/>
    <property type="match status" value="1"/>
</dbReference>
<evidence type="ECO:0000256" key="8">
    <source>
        <dbReference type="ARBA" id="ARBA00022771"/>
    </source>
</evidence>
<dbReference type="Gene3D" id="3.30.40.100">
    <property type="match status" value="1"/>
</dbReference>
<dbReference type="Proteomes" id="UP001157418">
    <property type="component" value="Unassembled WGS sequence"/>
</dbReference>
<dbReference type="InterPro" id="IPR046341">
    <property type="entry name" value="SET_dom_sf"/>
</dbReference>
<dbReference type="InterPro" id="IPR044437">
    <property type="entry name" value="SETD2/Set2_SET"/>
</dbReference>
<name>A0AAU9PW54_9ASTR</name>
<keyword evidence="17" id="KW-1185">Reference proteome</keyword>
<dbReference type="GO" id="GO:0005694">
    <property type="term" value="C:chromosome"/>
    <property type="evidence" value="ECO:0007669"/>
    <property type="project" value="UniProtKB-SubCell"/>
</dbReference>
<keyword evidence="9" id="KW-0862">Zinc</keyword>
<dbReference type="SMART" id="SM00317">
    <property type="entry name" value="SET"/>
    <property type="match status" value="1"/>
</dbReference>
<dbReference type="GO" id="GO:0008270">
    <property type="term" value="F:zinc ion binding"/>
    <property type="evidence" value="ECO:0007669"/>
    <property type="project" value="UniProtKB-KW"/>
</dbReference>
<dbReference type="PROSITE" id="PS51215">
    <property type="entry name" value="AWS"/>
    <property type="match status" value="1"/>
</dbReference>
<feature type="region of interest" description="Disordered" evidence="11">
    <location>
        <begin position="713"/>
        <end position="738"/>
    </location>
</feature>
<evidence type="ECO:0008006" key="18">
    <source>
        <dbReference type="Google" id="ProtNLM"/>
    </source>
</evidence>
<feature type="compositionally biased region" description="Basic and acidic residues" evidence="11">
    <location>
        <begin position="758"/>
        <end position="773"/>
    </location>
</feature>
<keyword evidence="3" id="KW-0158">Chromosome</keyword>
<feature type="region of interest" description="Disordered" evidence="11">
    <location>
        <begin position="1"/>
        <end position="28"/>
    </location>
</feature>
<dbReference type="PROSITE" id="PS50280">
    <property type="entry name" value="SET"/>
    <property type="match status" value="1"/>
</dbReference>
<evidence type="ECO:0000256" key="5">
    <source>
        <dbReference type="ARBA" id="ARBA00022679"/>
    </source>
</evidence>
<keyword evidence="5" id="KW-0808">Transferase</keyword>
<dbReference type="Gene3D" id="2.170.270.10">
    <property type="entry name" value="SET domain"/>
    <property type="match status" value="1"/>
</dbReference>
<feature type="compositionally biased region" description="Polar residues" evidence="11">
    <location>
        <begin position="1028"/>
        <end position="1044"/>
    </location>
</feature>
<dbReference type="GO" id="GO:0032259">
    <property type="term" value="P:methylation"/>
    <property type="evidence" value="ECO:0007669"/>
    <property type="project" value="UniProtKB-KW"/>
</dbReference>
<dbReference type="Pfam" id="PF00856">
    <property type="entry name" value="SET"/>
    <property type="match status" value="1"/>
</dbReference>
<dbReference type="InterPro" id="IPR003616">
    <property type="entry name" value="Post-SET_dom"/>
</dbReference>
<organism evidence="16 17">
    <name type="scientific">Lactuca virosa</name>
    <dbReference type="NCBI Taxonomy" id="75947"/>
    <lineage>
        <taxon>Eukaryota</taxon>
        <taxon>Viridiplantae</taxon>
        <taxon>Streptophyta</taxon>
        <taxon>Embryophyta</taxon>
        <taxon>Tracheophyta</taxon>
        <taxon>Spermatophyta</taxon>
        <taxon>Magnoliopsida</taxon>
        <taxon>eudicotyledons</taxon>
        <taxon>Gunneridae</taxon>
        <taxon>Pentapetalae</taxon>
        <taxon>asterids</taxon>
        <taxon>campanulids</taxon>
        <taxon>Asterales</taxon>
        <taxon>Asteraceae</taxon>
        <taxon>Cichorioideae</taxon>
        <taxon>Cichorieae</taxon>
        <taxon>Lactucinae</taxon>
        <taxon>Lactuca</taxon>
    </lineage>
</organism>
<dbReference type="InterPro" id="IPR050777">
    <property type="entry name" value="SET2_Histone-Lys_MeTrsfase"/>
</dbReference>
<evidence type="ECO:0000256" key="6">
    <source>
        <dbReference type="ARBA" id="ARBA00022691"/>
    </source>
</evidence>
<dbReference type="InterPro" id="IPR006560">
    <property type="entry name" value="AWS_dom"/>
</dbReference>
<evidence type="ECO:0000313" key="16">
    <source>
        <dbReference type="EMBL" id="CAH1454248.1"/>
    </source>
</evidence>
<feature type="compositionally biased region" description="Acidic residues" evidence="11">
    <location>
        <begin position="426"/>
        <end position="435"/>
    </location>
</feature>
<feature type="compositionally biased region" description="Basic residues" evidence="11">
    <location>
        <begin position="126"/>
        <end position="135"/>
    </location>
</feature>
<keyword evidence="10" id="KW-0539">Nucleus</keyword>
<keyword evidence="4" id="KW-0489">Methyltransferase</keyword>
<evidence type="ECO:0000259" key="12">
    <source>
        <dbReference type="PROSITE" id="PS50280"/>
    </source>
</evidence>
<reference evidence="16 17" key="1">
    <citation type="submission" date="2022-01" db="EMBL/GenBank/DDBJ databases">
        <authorList>
            <person name="Xiong W."/>
            <person name="Schranz E."/>
        </authorList>
    </citation>
    <scope>NUCLEOTIDE SEQUENCE [LARGE SCALE GENOMIC DNA]</scope>
</reference>
<dbReference type="GO" id="GO:0005634">
    <property type="term" value="C:nucleus"/>
    <property type="evidence" value="ECO:0007669"/>
    <property type="project" value="UniProtKB-SubCell"/>
</dbReference>
<dbReference type="PROSITE" id="PS51050">
    <property type="entry name" value="ZF_CW"/>
    <property type="match status" value="1"/>
</dbReference>
<feature type="compositionally biased region" description="Low complexity" evidence="11">
    <location>
        <begin position="106"/>
        <end position="117"/>
    </location>
</feature>
<dbReference type="EMBL" id="CAKMRJ010005745">
    <property type="protein sequence ID" value="CAH1454248.1"/>
    <property type="molecule type" value="Genomic_DNA"/>
</dbReference>
<feature type="region of interest" description="Disordered" evidence="11">
    <location>
        <begin position="1021"/>
        <end position="1066"/>
    </location>
</feature>
<feature type="region of interest" description="Disordered" evidence="11">
    <location>
        <begin position="1106"/>
        <end position="1129"/>
    </location>
</feature>
<dbReference type="PROSITE" id="PS50868">
    <property type="entry name" value="POST_SET"/>
    <property type="match status" value="1"/>
</dbReference>
<protein>
    <recommendedName>
        <fullName evidence="18">Histone-lysine N-methyltransferase</fullName>
    </recommendedName>
</protein>
<evidence type="ECO:0000256" key="10">
    <source>
        <dbReference type="ARBA" id="ARBA00023242"/>
    </source>
</evidence>
<feature type="region of interest" description="Disordered" evidence="11">
    <location>
        <begin position="58"/>
        <end position="79"/>
    </location>
</feature>
<dbReference type="GO" id="GO:0046975">
    <property type="term" value="F:histone H3K36 methyltransferase activity"/>
    <property type="evidence" value="ECO:0007669"/>
    <property type="project" value="InterPro"/>
</dbReference>
<evidence type="ECO:0000259" key="14">
    <source>
        <dbReference type="PROSITE" id="PS51050"/>
    </source>
</evidence>
<gene>
    <name evidence="16" type="ORF">LVIROSA_LOCUS39437</name>
</gene>
<dbReference type="InterPro" id="IPR011124">
    <property type="entry name" value="Znf_CW"/>
</dbReference>
<evidence type="ECO:0000256" key="11">
    <source>
        <dbReference type="SAM" id="MobiDB-lite"/>
    </source>
</evidence>
<dbReference type="SMART" id="SM00570">
    <property type="entry name" value="AWS"/>
    <property type="match status" value="1"/>
</dbReference>
<evidence type="ECO:0000256" key="2">
    <source>
        <dbReference type="ARBA" id="ARBA00004286"/>
    </source>
</evidence>
<dbReference type="InterPro" id="IPR001214">
    <property type="entry name" value="SET_dom"/>
</dbReference>
<feature type="compositionally biased region" description="Polar residues" evidence="11">
    <location>
        <begin position="1"/>
        <end position="19"/>
    </location>
</feature>
<evidence type="ECO:0000256" key="4">
    <source>
        <dbReference type="ARBA" id="ARBA00022603"/>
    </source>
</evidence>
<proteinExistence type="predicted"/>
<sequence>MHESLMGNQDSEILPNQDSEILPEDAEDTPCDFNELVSTMQPDCLTDTLSVYLESCEPLSVTDNDPDPSHNVDEPNTDSLVDPFNSIVLTESSEVRDNHVQNIKCSSTRRSTRKVTSNQKTDTKLAARKSRRASGKKPMLDLLSADVGRRRRSNLIPRARPSAWGVGGKIDEIFKKNVNVNANANEDVEKSIKGRTGHKGGKRNTKKGLLLKFKVGSKAIQNCQFNTIPSIDNDLESYTEVKIKASTLQSDIKDNYENEVPSASNENLDKRSDDLAGVGESVENGCSDPGTSPDSEVINVIPETQISGTAEGLHSLKDCISNSHQSSDCGVGSAIPSPEIVNVNDVLSCDKFDHGEKQVEGSGSPRSAWVCCDDCHKWRRISAILADSIESTECRWICKDNMDKTFGDCSIPQEKSNADINEELELSEASGEEDASNTQLNSSQSGQKQQIDPPQLSWKLIKTNMFLHRNRKNQTIDEIMVCHCKPSLDGRMGCRDECLNRMLNIECVKGTCPCGDLCSNQQFQKRKYSKLKCFPCGKKGFGLQLQEDIPKGRFLIEYVGEVLDMPAYEARQKEYARKGHKHFYFMTLNGSEVIDACAKGNLGRFINHSCQPNCRTEKWMVNGEVCIGLFAIRDIKKGEELTFDYNYVRVFGAAAKKCVCGSSRCRGVIGGDPLSSETVVSGDSDDEFPEPVTFYENHNNNKLDNLLISETQSASKNNSPVTDKFSMTPGHSEDVENEKDSLLAIDDDKNTVIPIGSTEREVSFERSSSESKMDVSFNKVTDVKHSESKKKPKANKNGNKCVILKPQSRPKQPSSLVKRGKSKNHKPPEIIDTKPLPLPPHKPKRIGEAPLTGRFEAVQEALNTLLNADGGISKRRDAWKGYLKLLCLTAHSGNGEGIQSNRDLSMILDALLKTKSRTVLFDIINKNGLQMLHNLIKHYRKEFIKIPILRKLLKVLEFLAEGKILTLENILKPSPNGAISFKESILSLTEHTDKQVHQIARNFRDKWIPWYARKVIRADRDKERMEPQPQTTSNFKTFQGQNSHSTDRVPDNSMKPPLTVDTPPVEASAASCVSSCTRIRTRKRKSRWDQPGDITTIIPDIALVTNESQQRGQTKTEDMDEDAPPGFSSPVNRQLLFASTSGDPVKGHLQDRYNSWLPTAFGLPSSVLRRIGIPPYGATAAESWVVAPAMTFHPFPPLPMYPRHEQSWRGCTDNDPPGFQRFRNPNTLGRRYYKQHKWNNSRSGLPWGPNKYGPGPGSNYVGPNQGYGGNEGYNNNNNVNNNSGVGSFYGGGGERHTHTQRVKKVGHHSRRCYRYRAYAYCEPVLGYFD</sequence>
<feature type="region of interest" description="Disordered" evidence="11">
    <location>
        <begin position="105"/>
        <end position="138"/>
    </location>
</feature>
<dbReference type="PANTHER" id="PTHR22884">
    <property type="entry name" value="SET DOMAIN PROTEINS"/>
    <property type="match status" value="1"/>
</dbReference>
<feature type="region of interest" description="Disordered" evidence="11">
    <location>
        <begin position="754"/>
        <end position="844"/>
    </location>
</feature>
<feature type="domain" description="SET" evidence="12">
    <location>
        <begin position="529"/>
        <end position="646"/>
    </location>
</feature>
<evidence type="ECO:0000256" key="7">
    <source>
        <dbReference type="ARBA" id="ARBA00022723"/>
    </source>
</evidence>
<dbReference type="Pfam" id="PF17907">
    <property type="entry name" value="AWS"/>
    <property type="match status" value="1"/>
</dbReference>
<accession>A0AAU9PW54</accession>
<feature type="domain" description="AWS" evidence="15">
    <location>
        <begin position="477"/>
        <end position="527"/>
    </location>
</feature>
<evidence type="ECO:0000256" key="3">
    <source>
        <dbReference type="ARBA" id="ARBA00022454"/>
    </source>
</evidence>
<feature type="domain" description="Post-SET" evidence="13">
    <location>
        <begin position="654"/>
        <end position="670"/>
    </location>
</feature>
<keyword evidence="8" id="KW-0863">Zinc-finger</keyword>
<feature type="domain" description="CW-type" evidence="14">
    <location>
        <begin position="363"/>
        <end position="417"/>
    </location>
</feature>